<dbReference type="RefSeq" id="XP_009764133.1">
    <property type="nucleotide sequence ID" value="XM_009765831.1"/>
</dbReference>
<protein>
    <submittedName>
        <fullName evidence="2">Uncharacterized protein LOC104215893</fullName>
    </submittedName>
</protein>
<sequence>MSKYDWCVSYIIMVECGASHGR</sequence>
<reference evidence="1" key="1">
    <citation type="journal article" date="2013" name="Genome Biol.">
        <title>Reference genomes and transcriptomes of Nicotiana sylvestris and Nicotiana tomentosiformis.</title>
        <authorList>
            <person name="Sierro N."/>
            <person name="Battey J.N."/>
            <person name="Ouadi S."/>
            <person name="Bovet L."/>
            <person name="Goepfert S."/>
            <person name="Bakaher N."/>
            <person name="Peitsch M.C."/>
            <person name="Ivanov N.V."/>
        </authorList>
    </citation>
    <scope>NUCLEOTIDE SEQUENCE [LARGE SCALE GENOMIC DNA]</scope>
</reference>
<dbReference type="AlphaFoldDB" id="A0A1U7VCL4"/>
<dbReference type="Proteomes" id="UP000189701">
    <property type="component" value="Unplaced"/>
</dbReference>
<name>A0A1U7VCL4_NICSY</name>
<evidence type="ECO:0000313" key="1">
    <source>
        <dbReference type="Proteomes" id="UP000189701"/>
    </source>
</evidence>
<reference evidence="2" key="2">
    <citation type="submission" date="2025-08" db="UniProtKB">
        <authorList>
            <consortium name="RefSeq"/>
        </authorList>
    </citation>
    <scope>IDENTIFICATION</scope>
    <source>
        <tissue evidence="2">Leaf</tissue>
    </source>
</reference>
<keyword evidence="1" id="KW-1185">Reference proteome</keyword>
<accession>A0A1U7VCL4</accession>
<proteinExistence type="predicted"/>
<evidence type="ECO:0000313" key="2">
    <source>
        <dbReference type="RefSeq" id="XP_009764133.1"/>
    </source>
</evidence>
<gene>
    <name evidence="2" type="primary">LOC104215893</name>
</gene>
<feature type="non-terminal residue" evidence="2">
    <location>
        <position position="22"/>
    </location>
</feature>
<organism evidence="1 2">
    <name type="scientific">Nicotiana sylvestris</name>
    <name type="common">Wood tobacco</name>
    <name type="synonym">South American tobacco</name>
    <dbReference type="NCBI Taxonomy" id="4096"/>
    <lineage>
        <taxon>Eukaryota</taxon>
        <taxon>Viridiplantae</taxon>
        <taxon>Streptophyta</taxon>
        <taxon>Embryophyta</taxon>
        <taxon>Tracheophyta</taxon>
        <taxon>Spermatophyta</taxon>
        <taxon>Magnoliopsida</taxon>
        <taxon>eudicotyledons</taxon>
        <taxon>Gunneridae</taxon>
        <taxon>Pentapetalae</taxon>
        <taxon>asterids</taxon>
        <taxon>lamiids</taxon>
        <taxon>Solanales</taxon>
        <taxon>Solanaceae</taxon>
        <taxon>Nicotianoideae</taxon>
        <taxon>Nicotianeae</taxon>
        <taxon>Nicotiana</taxon>
    </lineage>
</organism>